<evidence type="ECO:0000256" key="1">
    <source>
        <dbReference type="ARBA" id="ARBA00005417"/>
    </source>
</evidence>
<evidence type="ECO:0000256" key="6">
    <source>
        <dbReference type="SAM" id="SignalP"/>
    </source>
</evidence>
<dbReference type="Gene3D" id="3.40.50.300">
    <property type="entry name" value="P-loop containing nucleotide triphosphate hydrolases"/>
    <property type="match status" value="2"/>
</dbReference>
<keyword evidence="10" id="KW-1185">Reference proteome</keyword>
<evidence type="ECO:0000256" key="3">
    <source>
        <dbReference type="ARBA" id="ARBA00022741"/>
    </source>
</evidence>
<gene>
    <name evidence="9" type="ORF">PAXINDRAFT_155611</name>
</gene>
<keyword evidence="2" id="KW-0813">Transport</keyword>
<evidence type="ECO:0000259" key="7">
    <source>
        <dbReference type="PROSITE" id="PS50893"/>
    </source>
</evidence>
<feature type="domain" description="Chorismate mutase" evidence="8">
    <location>
        <begin position="56"/>
        <end position="146"/>
    </location>
</feature>
<dbReference type="PANTHER" id="PTHR43117">
    <property type="entry name" value="OSMOPROTECTANT IMPORT ATP-BINDING PROTEIN OSMV"/>
    <property type="match status" value="1"/>
</dbReference>
<dbReference type="InterPro" id="IPR003439">
    <property type="entry name" value="ABC_transporter-like_ATP-bd"/>
</dbReference>
<dbReference type="GO" id="GO:0004106">
    <property type="term" value="F:chorismate mutase activity"/>
    <property type="evidence" value="ECO:0007669"/>
    <property type="project" value="InterPro"/>
</dbReference>
<dbReference type="OrthoDB" id="10255969at2759"/>
<dbReference type="InterPro" id="IPR002701">
    <property type="entry name" value="CM_II_prokaryot"/>
</dbReference>
<dbReference type="AlphaFoldDB" id="A0A0C9TZ60"/>
<dbReference type="SMART" id="SM00382">
    <property type="entry name" value="AAA"/>
    <property type="match status" value="1"/>
</dbReference>
<dbReference type="Gene3D" id="1.20.59.10">
    <property type="entry name" value="Chorismate mutase"/>
    <property type="match status" value="1"/>
</dbReference>
<feature type="region of interest" description="Disordered" evidence="5">
    <location>
        <begin position="157"/>
        <end position="187"/>
    </location>
</feature>
<evidence type="ECO:0000256" key="5">
    <source>
        <dbReference type="SAM" id="MobiDB-lite"/>
    </source>
</evidence>
<dbReference type="InterPro" id="IPR036979">
    <property type="entry name" value="CM_dom_sf"/>
</dbReference>
<evidence type="ECO:0000313" key="10">
    <source>
        <dbReference type="Proteomes" id="UP000053647"/>
    </source>
</evidence>
<dbReference type="GO" id="GO:0005524">
    <property type="term" value="F:ATP binding"/>
    <property type="evidence" value="ECO:0007669"/>
    <property type="project" value="UniProtKB-KW"/>
</dbReference>
<accession>A0A0C9TZ60</accession>
<feature type="domain" description="ABC transporter" evidence="7">
    <location>
        <begin position="429"/>
        <end position="700"/>
    </location>
</feature>
<dbReference type="Pfam" id="PF00005">
    <property type="entry name" value="ABC_tran"/>
    <property type="match status" value="2"/>
</dbReference>
<keyword evidence="6" id="KW-0732">Signal</keyword>
<evidence type="ECO:0000256" key="2">
    <source>
        <dbReference type="ARBA" id="ARBA00022448"/>
    </source>
</evidence>
<dbReference type="Proteomes" id="UP000053647">
    <property type="component" value="Unassembled WGS sequence"/>
</dbReference>
<dbReference type="EMBL" id="KN819336">
    <property type="protein sequence ID" value="KIJ15628.1"/>
    <property type="molecule type" value="Genomic_DNA"/>
</dbReference>
<feature type="chain" id="PRO_5002203858" evidence="6">
    <location>
        <begin position="20"/>
        <end position="700"/>
    </location>
</feature>
<name>A0A0C9TZ60_PAXIN</name>
<dbReference type="GO" id="GO:0016887">
    <property type="term" value="F:ATP hydrolysis activity"/>
    <property type="evidence" value="ECO:0007669"/>
    <property type="project" value="InterPro"/>
</dbReference>
<dbReference type="InterPro" id="IPR027417">
    <property type="entry name" value="P-loop_NTPase"/>
</dbReference>
<organism evidence="9 10">
    <name type="scientific">Paxillus involutus ATCC 200175</name>
    <dbReference type="NCBI Taxonomy" id="664439"/>
    <lineage>
        <taxon>Eukaryota</taxon>
        <taxon>Fungi</taxon>
        <taxon>Dikarya</taxon>
        <taxon>Basidiomycota</taxon>
        <taxon>Agaricomycotina</taxon>
        <taxon>Agaricomycetes</taxon>
        <taxon>Agaricomycetidae</taxon>
        <taxon>Boletales</taxon>
        <taxon>Paxilineae</taxon>
        <taxon>Paxillaceae</taxon>
        <taxon>Paxillus</taxon>
    </lineage>
</organism>
<dbReference type="InterPro" id="IPR036263">
    <property type="entry name" value="Chorismate_II_sf"/>
</dbReference>
<dbReference type="Pfam" id="PF01817">
    <property type="entry name" value="CM_2"/>
    <property type="match status" value="1"/>
</dbReference>
<dbReference type="SUPFAM" id="SSF48600">
    <property type="entry name" value="Chorismate mutase II"/>
    <property type="match status" value="1"/>
</dbReference>
<dbReference type="PROSITE" id="PS50893">
    <property type="entry name" value="ABC_TRANSPORTER_2"/>
    <property type="match status" value="1"/>
</dbReference>
<evidence type="ECO:0000256" key="4">
    <source>
        <dbReference type="ARBA" id="ARBA00022840"/>
    </source>
</evidence>
<proteinExistence type="inferred from homology"/>
<dbReference type="GO" id="GO:0046417">
    <property type="term" value="P:chorismate metabolic process"/>
    <property type="evidence" value="ECO:0007669"/>
    <property type="project" value="InterPro"/>
</dbReference>
<evidence type="ECO:0000313" key="9">
    <source>
        <dbReference type="EMBL" id="KIJ15628.1"/>
    </source>
</evidence>
<feature type="signal peptide" evidence="6">
    <location>
        <begin position="1"/>
        <end position="19"/>
    </location>
</feature>
<dbReference type="PROSITE" id="PS51168">
    <property type="entry name" value="CHORISMATE_MUT_2"/>
    <property type="match status" value="1"/>
</dbReference>
<evidence type="ECO:0000259" key="8">
    <source>
        <dbReference type="PROSITE" id="PS51168"/>
    </source>
</evidence>
<comment type="similarity">
    <text evidence="1">Belongs to the ABC transporter superfamily.</text>
</comment>
<feature type="compositionally biased region" description="Basic and acidic residues" evidence="5">
    <location>
        <begin position="170"/>
        <end position="183"/>
    </location>
</feature>
<dbReference type="HOGENOM" id="CLU_393843_0_0_1"/>
<dbReference type="SMART" id="SM00830">
    <property type="entry name" value="CM_2"/>
    <property type="match status" value="1"/>
</dbReference>
<protein>
    <submittedName>
        <fullName evidence="9">Unplaced genomic scaffold PAXINscaffold_14, whole genome shotgun sequence</fullName>
    </submittedName>
</protein>
<dbReference type="SUPFAM" id="SSF52540">
    <property type="entry name" value="P-loop containing nucleoside triphosphate hydrolases"/>
    <property type="match status" value="2"/>
</dbReference>
<keyword evidence="3" id="KW-0547">Nucleotide-binding</keyword>
<reference evidence="10" key="2">
    <citation type="submission" date="2015-01" db="EMBL/GenBank/DDBJ databases">
        <title>Evolutionary Origins and Diversification of the Mycorrhizal Mutualists.</title>
        <authorList>
            <consortium name="DOE Joint Genome Institute"/>
            <consortium name="Mycorrhizal Genomics Consortium"/>
            <person name="Kohler A."/>
            <person name="Kuo A."/>
            <person name="Nagy L.G."/>
            <person name="Floudas D."/>
            <person name="Copeland A."/>
            <person name="Barry K.W."/>
            <person name="Cichocki N."/>
            <person name="Veneault-Fourrey C."/>
            <person name="LaButti K."/>
            <person name="Lindquist E.A."/>
            <person name="Lipzen A."/>
            <person name="Lundell T."/>
            <person name="Morin E."/>
            <person name="Murat C."/>
            <person name="Riley R."/>
            <person name="Ohm R."/>
            <person name="Sun H."/>
            <person name="Tunlid A."/>
            <person name="Henrissat B."/>
            <person name="Grigoriev I.V."/>
            <person name="Hibbett D.S."/>
            <person name="Martin F."/>
        </authorList>
    </citation>
    <scope>NUCLEOTIDE SEQUENCE [LARGE SCALE GENOMIC DNA]</scope>
    <source>
        <strain evidence="10">ATCC 200175</strain>
    </source>
</reference>
<reference evidence="9 10" key="1">
    <citation type="submission" date="2014-06" db="EMBL/GenBank/DDBJ databases">
        <authorList>
            <consortium name="DOE Joint Genome Institute"/>
            <person name="Kuo A."/>
            <person name="Kohler A."/>
            <person name="Nagy L.G."/>
            <person name="Floudas D."/>
            <person name="Copeland A."/>
            <person name="Barry K.W."/>
            <person name="Cichocki N."/>
            <person name="Veneault-Fourrey C."/>
            <person name="LaButti K."/>
            <person name="Lindquist E.A."/>
            <person name="Lipzen A."/>
            <person name="Lundell T."/>
            <person name="Morin E."/>
            <person name="Murat C."/>
            <person name="Sun H."/>
            <person name="Tunlid A."/>
            <person name="Henrissat B."/>
            <person name="Grigoriev I.V."/>
            <person name="Hibbett D.S."/>
            <person name="Martin F."/>
            <person name="Nordberg H.P."/>
            <person name="Cantor M.N."/>
            <person name="Hua S.X."/>
        </authorList>
    </citation>
    <scope>NUCLEOTIDE SEQUENCE [LARGE SCALE GENOMIC DNA]</scope>
    <source>
        <strain evidence="9 10">ATCC 200175</strain>
    </source>
</reference>
<sequence length="700" mass="77123">MISALPLLVIFHFLHMVRASCSTDLCYYLPLPPVPVSNVTRTIPWGQPTIQYANGTTCCSSLDQVRDALDTIDAQLLELLSTRAAYVREATRFKSTEASVNDPTRNAQVIQGAIDGAPAVDLPQIVAQMVYQSIVNSKSGVERRTCSSVVSNASFSPSEKQLTRRSTKRAKVENRPKLPERSKVPSVCQPPSVTYTLLRHRRVNFGHPRSHSNASTSDVVVHISESHIYRFGDSTIAAPVFRDVDWTVKDGETWAVIGSGSNQKSALLQISCRGVVFTMRDSQTLRGNLRITPPPPPPGGLFPFLSGLPRDPHAAIALVSFAHRPNSAGGAFYDYTARYGAVREEDRITLRESMFGEHDFLNLRPKGQATTKTPEELAAEKVKKDIFEDLTARLGLSSLLDLPLVALSNGQTRRARIVKAILSQPELLLLDEPLSRSRYSRNLAVLKSINWTIREGQRWHLQGANGSGKTTLLSLVTGDHPQSYIQRGESHLELFSRPRQRISTPHLRSLIGVVSPELANAYPRRARTTVWEVIGTGFDGAFVIGGKSGVGIGVGLEDGLTDDVRQWRISRVREVLRGLGPSSWVADPSDTRRPRAGSVELAKADEAFSKRDFIDLSPGEQSVVLLMRALVSRPQLVLLDEVWAGMDDGMVRAARRYLREGGVGADQAVVVISHWEEEVPWTTEDGLRKFVLEDGVGRAV</sequence>
<dbReference type="PANTHER" id="PTHR43117:SF4">
    <property type="entry name" value="OSMOPROTECTANT IMPORT ATP-BINDING PROTEIN OSMV"/>
    <property type="match status" value="1"/>
</dbReference>
<keyword evidence="4" id="KW-0067">ATP-binding</keyword>
<dbReference type="InterPro" id="IPR003593">
    <property type="entry name" value="AAA+_ATPase"/>
</dbReference>